<evidence type="ECO:0000256" key="2">
    <source>
        <dbReference type="ARBA" id="ARBA00022723"/>
    </source>
</evidence>
<comment type="similarity">
    <text evidence="6">Belongs to the cytochrome P450 family.</text>
</comment>
<dbReference type="InterPro" id="IPR017972">
    <property type="entry name" value="Cyt_P450_CS"/>
</dbReference>
<dbReference type="GO" id="GO:0044550">
    <property type="term" value="P:secondary metabolite biosynthetic process"/>
    <property type="evidence" value="ECO:0007669"/>
    <property type="project" value="UniProtKB-ARBA"/>
</dbReference>
<keyword evidence="8" id="KW-1185">Reference proteome</keyword>
<dbReference type="InterPro" id="IPR001128">
    <property type="entry name" value="Cyt_P450"/>
</dbReference>
<dbReference type="PANTHER" id="PTHR24305">
    <property type="entry name" value="CYTOCHROME P450"/>
    <property type="match status" value="1"/>
</dbReference>
<name>A0A7H9B2P1_ZYGMR</name>
<evidence type="ECO:0000256" key="6">
    <source>
        <dbReference type="RuleBase" id="RU000461"/>
    </source>
</evidence>
<dbReference type="PRINTS" id="PR00463">
    <property type="entry name" value="EP450I"/>
</dbReference>
<evidence type="ECO:0000313" key="8">
    <source>
        <dbReference type="Proteomes" id="UP000509704"/>
    </source>
</evidence>
<keyword evidence="5 6" id="KW-0349">Heme</keyword>
<dbReference type="GO" id="GO:0020037">
    <property type="term" value="F:heme binding"/>
    <property type="evidence" value="ECO:0007669"/>
    <property type="project" value="InterPro"/>
</dbReference>
<keyword evidence="2 5" id="KW-0479">Metal-binding</keyword>
<dbReference type="GeneID" id="59236670"/>
<evidence type="ECO:0000256" key="1">
    <source>
        <dbReference type="ARBA" id="ARBA00001971"/>
    </source>
</evidence>
<evidence type="ECO:0000313" key="7">
    <source>
        <dbReference type="EMBL" id="QLG72928.1"/>
    </source>
</evidence>
<dbReference type="EMBL" id="CP058608">
    <property type="protein sequence ID" value="QLG72928.1"/>
    <property type="molecule type" value="Genomic_DNA"/>
</dbReference>
<evidence type="ECO:0008006" key="9">
    <source>
        <dbReference type="Google" id="ProtNLM"/>
    </source>
</evidence>
<reference evidence="7 8" key="1">
    <citation type="submission" date="2020-07" db="EMBL/GenBank/DDBJ databases">
        <title>The yeast mating-type switching endonuclease HO is a domesticated member of an unorthodox homing genetic element family.</title>
        <authorList>
            <person name="Coughlan A.Y."/>
            <person name="Lombardi L."/>
            <person name="Braun-Galleani S."/>
            <person name="Martos A.R."/>
            <person name="Galeote V."/>
            <person name="Bigey F."/>
            <person name="Dequin S."/>
            <person name="Byrne K.P."/>
            <person name="Wolfe K.H."/>
        </authorList>
    </citation>
    <scope>NUCLEOTIDE SEQUENCE [LARGE SCALE GENOMIC DNA]</scope>
    <source>
        <strain evidence="7 8">NRRL Y-6702</strain>
    </source>
</reference>
<dbReference type="PRINTS" id="PR00385">
    <property type="entry name" value="P450"/>
</dbReference>
<keyword evidence="4 5" id="KW-0408">Iron</keyword>
<dbReference type="Pfam" id="PF00067">
    <property type="entry name" value="p450"/>
    <property type="match status" value="1"/>
</dbReference>
<dbReference type="PANTHER" id="PTHR24305:SF235">
    <property type="entry name" value="CYTOCHROME P450 MONOOXYGENASE APDB-RELATED"/>
    <property type="match status" value="1"/>
</dbReference>
<accession>A0A7H9B2P1</accession>
<dbReference type="KEGG" id="zmk:HG535_0E00120"/>
<comment type="cofactor">
    <cofactor evidence="1 5">
        <name>heme</name>
        <dbReference type="ChEBI" id="CHEBI:30413"/>
    </cofactor>
</comment>
<dbReference type="SUPFAM" id="SSF48264">
    <property type="entry name" value="Cytochrome P450"/>
    <property type="match status" value="1"/>
</dbReference>
<dbReference type="InterPro" id="IPR036396">
    <property type="entry name" value="Cyt_P450_sf"/>
</dbReference>
<dbReference type="GO" id="GO:0005506">
    <property type="term" value="F:iron ion binding"/>
    <property type="evidence" value="ECO:0007669"/>
    <property type="project" value="InterPro"/>
</dbReference>
<dbReference type="PROSITE" id="PS00086">
    <property type="entry name" value="CYTOCHROME_P450"/>
    <property type="match status" value="1"/>
</dbReference>
<evidence type="ECO:0000256" key="4">
    <source>
        <dbReference type="ARBA" id="ARBA00023004"/>
    </source>
</evidence>
<gene>
    <name evidence="7" type="ORF">HG535_0E00120</name>
</gene>
<dbReference type="GO" id="GO:0004497">
    <property type="term" value="F:monooxygenase activity"/>
    <property type="evidence" value="ECO:0007669"/>
    <property type="project" value="UniProtKB-KW"/>
</dbReference>
<feature type="binding site" description="axial binding residue" evidence="5">
    <location>
        <position position="462"/>
    </location>
    <ligand>
        <name>heme</name>
        <dbReference type="ChEBI" id="CHEBI:30413"/>
    </ligand>
    <ligandPart>
        <name>Fe</name>
        <dbReference type="ChEBI" id="CHEBI:18248"/>
    </ligandPart>
</feature>
<dbReference type="GO" id="GO:0016705">
    <property type="term" value="F:oxidoreductase activity, acting on paired donors, with incorporation or reduction of molecular oxygen"/>
    <property type="evidence" value="ECO:0007669"/>
    <property type="project" value="InterPro"/>
</dbReference>
<organism evidence="7 8">
    <name type="scientific">Zygotorulaspora mrakii</name>
    <name type="common">Zygosaccharomyces mrakii</name>
    <dbReference type="NCBI Taxonomy" id="42260"/>
    <lineage>
        <taxon>Eukaryota</taxon>
        <taxon>Fungi</taxon>
        <taxon>Dikarya</taxon>
        <taxon>Ascomycota</taxon>
        <taxon>Saccharomycotina</taxon>
        <taxon>Saccharomycetes</taxon>
        <taxon>Saccharomycetales</taxon>
        <taxon>Saccharomycetaceae</taxon>
        <taxon>Zygotorulaspora</taxon>
    </lineage>
</organism>
<dbReference type="RefSeq" id="XP_037144655.1">
    <property type="nucleotide sequence ID" value="XM_037288760.1"/>
</dbReference>
<proteinExistence type="inferred from homology"/>
<dbReference type="AlphaFoldDB" id="A0A7H9B2P1"/>
<keyword evidence="6" id="KW-0503">Monooxygenase</keyword>
<dbReference type="InterPro" id="IPR002401">
    <property type="entry name" value="Cyt_P450_E_grp-I"/>
</dbReference>
<evidence type="ECO:0000256" key="3">
    <source>
        <dbReference type="ARBA" id="ARBA00023002"/>
    </source>
</evidence>
<sequence>MLLENLVNHVWNNLWRCLYYLSFSAMLVYVAKECKSAYGFNNLGQTIIVQVDKQKRPVPYNMCDCSKDKFLRGKDLSLENKQRYGDIYIQRSGTYKEVVLTTPDQLMGFYKSDIKNHKKLDTFGAGAFLVSLLGQCLGFQNGSKWLTKRKVFDSFFTHRAAVQNLPLMIEYISEWCETIKVEQPIEIDPLHFISEVPFTIIAKYLYGDDLATTEFLEALKNLVPGHTQLMHFSFLSVIGRFKIFQYFPFKQVTLLSSFQRKFVKLTIQQVQKAKKLGKDSIVLQLYKRVEDGTFTLENWIQTIDEILFANVDVTGTIMAWALVEMGLNSDEQRILRDEIMKYTSTSYLECSMPKAKAVNDYVKRSDTFLHMCVLEILRLHPLLWFSFPETTSKTILIDGYEILPNTPIVVDQYQINYNSPIWNPPNKHNGYGSEFHPWRFSNISLRDALYSQVTFGAGARKCLGKNFAEILIKTELVHILARFEISTLEEVKFSKDTFVVQPLAKLKLSPLPTSDYISFKV</sequence>
<protein>
    <recommendedName>
        <fullName evidence="9">Cytochrome P450</fullName>
    </recommendedName>
</protein>
<dbReference type="OrthoDB" id="2789670at2759"/>
<dbReference type="InterPro" id="IPR050121">
    <property type="entry name" value="Cytochrome_P450_monoxygenase"/>
</dbReference>
<keyword evidence="3 6" id="KW-0560">Oxidoreductase</keyword>
<evidence type="ECO:0000256" key="5">
    <source>
        <dbReference type="PIRSR" id="PIRSR602401-1"/>
    </source>
</evidence>
<dbReference type="Gene3D" id="1.10.630.10">
    <property type="entry name" value="Cytochrome P450"/>
    <property type="match status" value="1"/>
</dbReference>
<dbReference type="Proteomes" id="UP000509704">
    <property type="component" value="Chromosome 5"/>
</dbReference>